<keyword evidence="3" id="KW-1185">Reference proteome</keyword>
<dbReference type="EMBL" id="CM029039">
    <property type="protein sequence ID" value="KAG2645446.1"/>
    <property type="molecule type" value="Genomic_DNA"/>
</dbReference>
<comment type="caution">
    <text evidence="2">The sequence shown here is derived from an EMBL/GenBank/DDBJ whole genome shotgun (WGS) entry which is preliminary data.</text>
</comment>
<protein>
    <submittedName>
        <fullName evidence="2">Uncharacterized protein</fullName>
    </submittedName>
</protein>
<evidence type="ECO:0000313" key="3">
    <source>
        <dbReference type="Proteomes" id="UP000823388"/>
    </source>
</evidence>
<gene>
    <name evidence="2" type="ORF">PVAP13_2KG443505</name>
</gene>
<organism evidence="2 3">
    <name type="scientific">Panicum virgatum</name>
    <name type="common">Blackwell switchgrass</name>
    <dbReference type="NCBI Taxonomy" id="38727"/>
    <lineage>
        <taxon>Eukaryota</taxon>
        <taxon>Viridiplantae</taxon>
        <taxon>Streptophyta</taxon>
        <taxon>Embryophyta</taxon>
        <taxon>Tracheophyta</taxon>
        <taxon>Spermatophyta</taxon>
        <taxon>Magnoliopsida</taxon>
        <taxon>Liliopsida</taxon>
        <taxon>Poales</taxon>
        <taxon>Poaceae</taxon>
        <taxon>PACMAD clade</taxon>
        <taxon>Panicoideae</taxon>
        <taxon>Panicodae</taxon>
        <taxon>Paniceae</taxon>
        <taxon>Panicinae</taxon>
        <taxon>Panicum</taxon>
        <taxon>Panicum sect. Hiantes</taxon>
    </lineage>
</organism>
<name>A0A8T0WHX8_PANVG</name>
<feature type="region of interest" description="Disordered" evidence="1">
    <location>
        <begin position="91"/>
        <end position="129"/>
    </location>
</feature>
<dbReference type="AlphaFoldDB" id="A0A8T0WHX8"/>
<dbReference type="Proteomes" id="UP000823388">
    <property type="component" value="Chromosome 2K"/>
</dbReference>
<feature type="compositionally biased region" description="Low complexity" evidence="1">
    <location>
        <begin position="104"/>
        <end position="123"/>
    </location>
</feature>
<dbReference type="EMBL" id="CM029039">
    <property type="protein sequence ID" value="KAG2645445.1"/>
    <property type="molecule type" value="Genomic_DNA"/>
</dbReference>
<sequence length="129" mass="14802">MKYRARYFIYRPPLVVRRPPSRHHRWQPCRRDLCHAILRRGRRQEVPCRLVQSPHCRPHAGLARALRGDLDALRVPPTSCRLGDSMSTCPASRMMSRSYRTRGTRAAATAHPRQAAAEPAAEAVSHYPR</sequence>
<accession>A0A8T0WHX8</accession>
<evidence type="ECO:0000256" key="1">
    <source>
        <dbReference type="SAM" id="MobiDB-lite"/>
    </source>
</evidence>
<proteinExistence type="predicted"/>
<evidence type="ECO:0000313" key="2">
    <source>
        <dbReference type="EMBL" id="KAG2645446.1"/>
    </source>
</evidence>
<reference evidence="2" key="1">
    <citation type="submission" date="2020-05" db="EMBL/GenBank/DDBJ databases">
        <title>WGS assembly of Panicum virgatum.</title>
        <authorList>
            <person name="Lovell J.T."/>
            <person name="Jenkins J."/>
            <person name="Shu S."/>
            <person name="Juenger T.E."/>
            <person name="Schmutz J."/>
        </authorList>
    </citation>
    <scope>NUCLEOTIDE SEQUENCE</scope>
    <source>
        <strain evidence="2">AP13</strain>
    </source>
</reference>